<sequence>MNVIVILFSFVFSIGAIVFLIGYGHTDLSSEMEVTGGKKVALLTVGIIMLVLGVMGFVYGLCDEMAVTYRKEKEGIRKKLEKQIHERSRKPDATNQLQSW</sequence>
<evidence type="ECO:0000313" key="3">
    <source>
        <dbReference type="WBParaSite" id="SMUV_0000888601-mRNA-1"/>
    </source>
</evidence>
<keyword evidence="1" id="KW-0812">Transmembrane</keyword>
<dbReference type="AlphaFoldDB" id="A0A0N5AVG8"/>
<protein>
    <submittedName>
        <fullName evidence="3">DUF1049 domain-containing protein</fullName>
    </submittedName>
</protein>
<reference evidence="3" key="1">
    <citation type="submission" date="2017-02" db="UniProtKB">
        <authorList>
            <consortium name="WormBaseParasite"/>
        </authorList>
    </citation>
    <scope>IDENTIFICATION</scope>
</reference>
<dbReference type="WBParaSite" id="SMUV_0000888601-mRNA-1">
    <property type="protein sequence ID" value="SMUV_0000888601-mRNA-1"/>
    <property type="gene ID" value="SMUV_0000888601"/>
</dbReference>
<dbReference type="Proteomes" id="UP000046393">
    <property type="component" value="Unplaced"/>
</dbReference>
<keyword evidence="2" id="KW-1185">Reference proteome</keyword>
<proteinExistence type="predicted"/>
<feature type="transmembrane region" description="Helical" evidence="1">
    <location>
        <begin position="6"/>
        <end position="28"/>
    </location>
</feature>
<feature type="transmembrane region" description="Helical" evidence="1">
    <location>
        <begin position="40"/>
        <end position="61"/>
    </location>
</feature>
<name>A0A0N5AVG8_9BILA</name>
<evidence type="ECO:0000256" key="1">
    <source>
        <dbReference type="SAM" id="Phobius"/>
    </source>
</evidence>
<keyword evidence="1" id="KW-0472">Membrane</keyword>
<accession>A0A0N5AVG8</accession>
<keyword evidence="1" id="KW-1133">Transmembrane helix</keyword>
<organism evidence="2 3">
    <name type="scientific">Syphacia muris</name>
    <dbReference type="NCBI Taxonomy" id="451379"/>
    <lineage>
        <taxon>Eukaryota</taxon>
        <taxon>Metazoa</taxon>
        <taxon>Ecdysozoa</taxon>
        <taxon>Nematoda</taxon>
        <taxon>Chromadorea</taxon>
        <taxon>Rhabditida</taxon>
        <taxon>Spirurina</taxon>
        <taxon>Oxyuridomorpha</taxon>
        <taxon>Oxyuroidea</taxon>
        <taxon>Oxyuridae</taxon>
        <taxon>Syphacia</taxon>
    </lineage>
</organism>
<evidence type="ECO:0000313" key="2">
    <source>
        <dbReference type="Proteomes" id="UP000046393"/>
    </source>
</evidence>